<reference evidence="3 4" key="1">
    <citation type="submission" date="2022-12" db="EMBL/GenBank/DDBJ databases">
        <title>Chromosome-level genome of Tegillarca granosa.</title>
        <authorList>
            <person name="Kim J."/>
        </authorList>
    </citation>
    <scope>NUCLEOTIDE SEQUENCE [LARGE SCALE GENOMIC DNA]</scope>
    <source>
        <strain evidence="3">Teg-2019</strain>
        <tissue evidence="3">Adductor muscle</tissue>
    </source>
</reference>
<dbReference type="InterPro" id="IPR016186">
    <property type="entry name" value="C-type_lectin-like/link_sf"/>
</dbReference>
<sequence length="146" mass="16922">MCELHKGRLADILSSGEQWYLHYQLINRYKPADYWVGGTDWENEGEWIWEGSQKNVTYTYWLPGQPNNGRSPFVNPTSGNAEFQNCLSLRYQDNFRWVDSVCAEHLHYICEKQASHQVTALPYYAYTHTTPTFLVYTTTTSAPTGP</sequence>
<dbReference type="InterPro" id="IPR016187">
    <property type="entry name" value="CTDL_fold"/>
</dbReference>
<dbReference type="PROSITE" id="PS50041">
    <property type="entry name" value="C_TYPE_LECTIN_2"/>
    <property type="match status" value="1"/>
</dbReference>
<dbReference type="InterPro" id="IPR050111">
    <property type="entry name" value="C-type_lectin/snaclec_domain"/>
</dbReference>
<dbReference type="PANTHER" id="PTHR22803">
    <property type="entry name" value="MANNOSE, PHOSPHOLIPASE, LECTIN RECEPTOR RELATED"/>
    <property type="match status" value="1"/>
</dbReference>
<dbReference type="InterPro" id="IPR018378">
    <property type="entry name" value="C-type_lectin_CS"/>
</dbReference>
<evidence type="ECO:0000313" key="3">
    <source>
        <dbReference type="EMBL" id="KAJ8309145.1"/>
    </source>
</evidence>
<protein>
    <recommendedName>
        <fullName evidence="2">C-type lectin domain-containing protein</fullName>
    </recommendedName>
</protein>
<keyword evidence="4" id="KW-1185">Reference proteome</keyword>
<organism evidence="3 4">
    <name type="scientific">Tegillarca granosa</name>
    <name type="common">Malaysian cockle</name>
    <name type="synonym">Anadara granosa</name>
    <dbReference type="NCBI Taxonomy" id="220873"/>
    <lineage>
        <taxon>Eukaryota</taxon>
        <taxon>Metazoa</taxon>
        <taxon>Spiralia</taxon>
        <taxon>Lophotrochozoa</taxon>
        <taxon>Mollusca</taxon>
        <taxon>Bivalvia</taxon>
        <taxon>Autobranchia</taxon>
        <taxon>Pteriomorphia</taxon>
        <taxon>Arcoida</taxon>
        <taxon>Arcoidea</taxon>
        <taxon>Arcidae</taxon>
        <taxon>Tegillarca</taxon>
    </lineage>
</organism>
<evidence type="ECO:0000256" key="1">
    <source>
        <dbReference type="ARBA" id="ARBA00023157"/>
    </source>
</evidence>
<proteinExistence type="predicted"/>
<dbReference type="PROSITE" id="PS00615">
    <property type="entry name" value="C_TYPE_LECTIN_1"/>
    <property type="match status" value="1"/>
</dbReference>
<feature type="domain" description="C-type lectin" evidence="2">
    <location>
        <begin position="1"/>
        <end position="111"/>
    </location>
</feature>
<gene>
    <name evidence="3" type="ORF">KUTeg_014019</name>
</gene>
<dbReference type="Proteomes" id="UP001217089">
    <property type="component" value="Unassembled WGS sequence"/>
</dbReference>
<dbReference type="CDD" id="cd00037">
    <property type="entry name" value="CLECT"/>
    <property type="match status" value="1"/>
</dbReference>
<name>A0ABQ9EZ69_TEGGR</name>
<dbReference type="Pfam" id="PF00059">
    <property type="entry name" value="Lectin_C"/>
    <property type="match status" value="1"/>
</dbReference>
<dbReference type="InterPro" id="IPR001304">
    <property type="entry name" value="C-type_lectin-like"/>
</dbReference>
<accession>A0ABQ9EZ69</accession>
<dbReference type="SUPFAM" id="SSF56436">
    <property type="entry name" value="C-type lectin-like"/>
    <property type="match status" value="1"/>
</dbReference>
<evidence type="ECO:0000259" key="2">
    <source>
        <dbReference type="PROSITE" id="PS50041"/>
    </source>
</evidence>
<keyword evidence="1" id="KW-1015">Disulfide bond</keyword>
<dbReference type="EMBL" id="JARBDR010000657">
    <property type="protein sequence ID" value="KAJ8309145.1"/>
    <property type="molecule type" value="Genomic_DNA"/>
</dbReference>
<comment type="caution">
    <text evidence="3">The sequence shown here is derived from an EMBL/GenBank/DDBJ whole genome shotgun (WGS) entry which is preliminary data.</text>
</comment>
<dbReference type="Gene3D" id="3.10.100.10">
    <property type="entry name" value="Mannose-Binding Protein A, subunit A"/>
    <property type="match status" value="1"/>
</dbReference>
<evidence type="ECO:0000313" key="4">
    <source>
        <dbReference type="Proteomes" id="UP001217089"/>
    </source>
</evidence>